<reference evidence="1" key="1">
    <citation type="submission" date="2021-11" db="EMBL/GenBank/DDBJ databases">
        <authorList>
            <person name="Herlambang A."/>
            <person name="Guo Y."/>
            <person name="Takashima Y."/>
            <person name="Nishizawa T."/>
        </authorList>
    </citation>
    <scope>NUCLEOTIDE SEQUENCE</scope>
    <source>
        <strain evidence="1">E1425</strain>
    </source>
</reference>
<gene>
    <name evidence="1" type="ORF">EMPS_03317</name>
</gene>
<name>A0A9P3H758_9FUNG</name>
<dbReference type="EMBL" id="BQFW01000004">
    <property type="protein sequence ID" value="GJJ70967.1"/>
    <property type="molecule type" value="Genomic_DNA"/>
</dbReference>
<proteinExistence type="predicted"/>
<dbReference type="AlphaFoldDB" id="A0A9P3H758"/>
<comment type="caution">
    <text evidence="1">The sequence shown here is derived from an EMBL/GenBank/DDBJ whole genome shotgun (WGS) entry which is preliminary data.</text>
</comment>
<accession>A0A9P3H758</accession>
<evidence type="ECO:0000313" key="1">
    <source>
        <dbReference type="EMBL" id="GJJ70967.1"/>
    </source>
</evidence>
<dbReference type="Proteomes" id="UP000827284">
    <property type="component" value="Unassembled WGS sequence"/>
</dbReference>
<evidence type="ECO:0000313" key="2">
    <source>
        <dbReference type="Proteomes" id="UP000827284"/>
    </source>
</evidence>
<protein>
    <submittedName>
        <fullName evidence="1">Uncharacterized protein</fullName>
    </submittedName>
</protein>
<keyword evidence="2" id="KW-1185">Reference proteome</keyword>
<sequence length="81" mass="9300">MFPPCFSIFAPPYLEFHSSLGLGENVVNHRFDRDQFGPSPSNCTKFRWNDPYNRDIGLLGYKAILFGFEALDEEGPFYESS</sequence>
<organism evidence="1 2">
    <name type="scientific">Entomortierella parvispora</name>
    <dbReference type="NCBI Taxonomy" id="205924"/>
    <lineage>
        <taxon>Eukaryota</taxon>
        <taxon>Fungi</taxon>
        <taxon>Fungi incertae sedis</taxon>
        <taxon>Mucoromycota</taxon>
        <taxon>Mortierellomycotina</taxon>
        <taxon>Mortierellomycetes</taxon>
        <taxon>Mortierellales</taxon>
        <taxon>Mortierellaceae</taxon>
        <taxon>Entomortierella</taxon>
    </lineage>
</organism>
<reference evidence="1" key="2">
    <citation type="journal article" date="2022" name="Microbiol. Resour. Announc.">
        <title>Whole-Genome Sequence of Entomortierella parvispora E1425, a Mucoromycotan Fungus Associated with Burkholderiaceae-Related Endosymbiotic Bacteria.</title>
        <authorList>
            <person name="Herlambang A."/>
            <person name="Guo Y."/>
            <person name="Takashima Y."/>
            <person name="Narisawa K."/>
            <person name="Ohta H."/>
            <person name="Nishizawa T."/>
        </authorList>
    </citation>
    <scope>NUCLEOTIDE SEQUENCE</scope>
    <source>
        <strain evidence="1">E1425</strain>
    </source>
</reference>